<keyword evidence="2" id="KW-0805">Transcription regulation</keyword>
<dbReference type="AlphaFoldDB" id="A0A179CXJ6"/>
<dbReference type="SUPFAM" id="SSF53850">
    <property type="entry name" value="Periplasmic binding protein-like II"/>
    <property type="match status" value="1"/>
</dbReference>
<evidence type="ECO:0000256" key="2">
    <source>
        <dbReference type="ARBA" id="ARBA00023015"/>
    </source>
</evidence>
<dbReference type="Pfam" id="PF03466">
    <property type="entry name" value="LysR_substrate"/>
    <property type="match status" value="1"/>
</dbReference>
<evidence type="ECO:0000256" key="4">
    <source>
        <dbReference type="ARBA" id="ARBA00023163"/>
    </source>
</evidence>
<protein>
    <submittedName>
        <fullName evidence="6">Transcriptional regulator</fullName>
    </submittedName>
</protein>
<dbReference type="PANTHER" id="PTHR30118:SF15">
    <property type="entry name" value="TRANSCRIPTIONAL REGULATORY PROTEIN"/>
    <property type="match status" value="1"/>
</dbReference>
<dbReference type="RefSeq" id="WP_064318851.1">
    <property type="nucleotide sequence ID" value="NZ_JACI01000002.1"/>
</dbReference>
<dbReference type="InterPro" id="IPR005119">
    <property type="entry name" value="LysR_subst-bd"/>
</dbReference>
<gene>
    <name evidence="6" type="ORF">F480_09245</name>
</gene>
<dbReference type="PRINTS" id="PR00039">
    <property type="entry name" value="HTHLYSR"/>
</dbReference>
<organism evidence="6 7">
    <name type="scientific">Bibersteinia trehalosi Y31</name>
    <dbReference type="NCBI Taxonomy" id="1261658"/>
    <lineage>
        <taxon>Bacteria</taxon>
        <taxon>Pseudomonadati</taxon>
        <taxon>Pseudomonadota</taxon>
        <taxon>Gammaproteobacteria</taxon>
        <taxon>Pasteurellales</taxon>
        <taxon>Pasteurellaceae</taxon>
        <taxon>Bibersteinia</taxon>
    </lineage>
</organism>
<proteinExistence type="inferred from homology"/>
<evidence type="ECO:0000259" key="5">
    <source>
        <dbReference type="PROSITE" id="PS50931"/>
    </source>
</evidence>
<dbReference type="Gene3D" id="3.40.190.10">
    <property type="entry name" value="Periplasmic binding protein-like II"/>
    <property type="match status" value="2"/>
</dbReference>
<dbReference type="Pfam" id="PF00126">
    <property type="entry name" value="HTH_1"/>
    <property type="match status" value="1"/>
</dbReference>
<dbReference type="GO" id="GO:0003700">
    <property type="term" value="F:DNA-binding transcription factor activity"/>
    <property type="evidence" value="ECO:0007669"/>
    <property type="project" value="InterPro"/>
</dbReference>
<feature type="domain" description="HTH lysR-type" evidence="5">
    <location>
        <begin position="7"/>
        <end position="64"/>
    </location>
</feature>
<dbReference type="PATRIC" id="fig|1261658.3.peg.1847"/>
<dbReference type="Proteomes" id="UP000078358">
    <property type="component" value="Unassembled WGS sequence"/>
</dbReference>
<comment type="similarity">
    <text evidence="1">Belongs to the LysR transcriptional regulatory family.</text>
</comment>
<dbReference type="PROSITE" id="PS50931">
    <property type="entry name" value="HTH_LYSR"/>
    <property type="match status" value="1"/>
</dbReference>
<sequence>MQSLNSLDLNLLKALHALLEERSVSRAAERLALTQPAVSAMLNRLRHRFNDPLFIRTNHGMIPTNRALALAEPIQQILNNIATLIQPSEFDPQTLEYTFKLAATENGFRTLGLPFALKLAELAPKVKLAFLPVQGQMLEKQLADGEWDLAIMGEQQLSDRLYSQFLCEEDYLCAVRSEHPILQQSWDLDRFCQLEFVLVSYHGGHFCGATDEALAKLGKQRHVKMSIMHFSLLPDLLAKSDLATVAPRHFLQHYPHLALLEPPFKIQGYRKVMAWHARHQHDPIQQWFRQIMAEVASQVS</sequence>
<dbReference type="InterPro" id="IPR036390">
    <property type="entry name" value="WH_DNA-bd_sf"/>
</dbReference>
<evidence type="ECO:0000313" key="6">
    <source>
        <dbReference type="EMBL" id="OAQ14522.1"/>
    </source>
</evidence>
<dbReference type="GO" id="GO:0003677">
    <property type="term" value="F:DNA binding"/>
    <property type="evidence" value="ECO:0007669"/>
    <property type="project" value="UniProtKB-KW"/>
</dbReference>
<dbReference type="Gene3D" id="1.10.10.10">
    <property type="entry name" value="Winged helix-like DNA-binding domain superfamily/Winged helix DNA-binding domain"/>
    <property type="match status" value="1"/>
</dbReference>
<keyword evidence="3" id="KW-0238">DNA-binding</keyword>
<evidence type="ECO:0000256" key="1">
    <source>
        <dbReference type="ARBA" id="ARBA00009437"/>
    </source>
</evidence>
<evidence type="ECO:0000313" key="7">
    <source>
        <dbReference type="Proteomes" id="UP000078358"/>
    </source>
</evidence>
<accession>A0A179CXJ6</accession>
<comment type="caution">
    <text evidence="6">The sequence shown here is derived from an EMBL/GenBank/DDBJ whole genome shotgun (WGS) entry which is preliminary data.</text>
</comment>
<dbReference type="InterPro" id="IPR000847">
    <property type="entry name" value="LysR_HTH_N"/>
</dbReference>
<dbReference type="SUPFAM" id="SSF46785">
    <property type="entry name" value="Winged helix' DNA-binding domain"/>
    <property type="match status" value="1"/>
</dbReference>
<name>A0A179CXJ6_BIBTR</name>
<dbReference type="InterPro" id="IPR050389">
    <property type="entry name" value="LysR-type_TF"/>
</dbReference>
<dbReference type="PANTHER" id="PTHR30118">
    <property type="entry name" value="HTH-TYPE TRANSCRIPTIONAL REGULATOR LEUO-RELATED"/>
    <property type="match status" value="1"/>
</dbReference>
<keyword evidence="4" id="KW-0804">Transcription</keyword>
<evidence type="ECO:0000256" key="3">
    <source>
        <dbReference type="ARBA" id="ARBA00023125"/>
    </source>
</evidence>
<reference evidence="6 7" key="1">
    <citation type="submission" date="2014-01" db="EMBL/GenBank/DDBJ databases">
        <authorList>
            <person name="Zuccon D."/>
        </authorList>
    </citation>
    <scope>NUCLEOTIDE SEQUENCE [LARGE SCALE GENOMIC DNA]</scope>
    <source>
        <strain evidence="6 7">Y31</strain>
    </source>
</reference>
<dbReference type="InterPro" id="IPR036388">
    <property type="entry name" value="WH-like_DNA-bd_sf"/>
</dbReference>
<dbReference type="EMBL" id="JACI01000002">
    <property type="protein sequence ID" value="OAQ14522.1"/>
    <property type="molecule type" value="Genomic_DNA"/>
</dbReference>